<feature type="non-terminal residue" evidence="2">
    <location>
        <position position="344"/>
    </location>
</feature>
<accession>A0ABN9UQL6</accession>
<evidence type="ECO:0000313" key="2">
    <source>
        <dbReference type="EMBL" id="CAK0862286.1"/>
    </source>
</evidence>
<dbReference type="EMBL" id="CAUYUJ010016145">
    <property type="protein sequence ID" value="CAK0862286.1"/>
    <property type="molecule type" value="Genomic_DNA"/>
</dbReference>
<sequence>DMVGITKDSLVEKLKRAYQTLTASDETANIQEVDATFEKFYHGALIVKLREMRPESREKKLDAQPEVQETAFEREKRMMWESLQAGGFKFSTQKKKGNATAARWDRVMQNDNQWSEKHMNAEGNPAKKEIRQEWAKWEFHKWEKRRSFEKSVGNTKSQKMKGVYMPLARLAWKLGGGPQGQKMSYAYAAKAVVMGGIWTKWCNMTDCLMVLFVEHALEDTWTHAWVSYETWMEAGSGSDGRAGGGARGAGGASAAVNKLGDAVSETPKHGELQEPPMSTEKATKAEESRAGSGEPNKKMVQKATEWLLEFRKVRALYTKNISQESRGGPRRVEGMPQEMKTMQT</sequence>
<protein>
    <recommendedName>
        <fullName evidence="4">J domain-containing protein</fullName>
    </recommendedName>
</protein>
<evidence type="ECO:0000256" key="1">
    <source>
        <dbReference type="SAM" id="MobiDB-lite"/>
    </source>
</evidence>
<reference evidence="2" key="1">
    <citation type="submission" date="2023-10" db="EMBL/GenBank/DDBJ databases">
        <authorList>
            <person name="Chen Y."/>
            <person name="Shah S."/>
            <person name="Dougan E. K."/>
            <person name="Thang M."/>
            <person name="Chan C."/>
        </authorList>
    </citation>
    <scope>NUCLEOTIDE SEQUENCE [LARGE SCALE GENOMIC DNA]</scope>
</reference>
<feature type="non-terminal residue" evidence="2">
    <location>
        <position position="1"/>
    </location>
</feature>
<evidence type="ECO:0000313" key="3">
    <source>
        <dbReference type="Proteomes" id="UP001189429"/>
    </source>
</evidence>
<feature type="region of interest" description="Disordered" evidence="1">
    <location>
        <begin position="265"/>
        <end position="299"/>
    </location>
</feature>
<keyword evidence="3" id="KW-1185">Reference proteome</keyword>
<feature type="region of interest" description="Disordered" evidence="1">
    <location>
        <begin position="321"/>
        <end position="344"/>
    </location>
</feature>
<dbReference type="Proteomes" id="UP001189429">
    <property type="component" value="Unassembled WGS sequence"/>
</dbReference>
<evidence type="ECO:0008006" key="4">
    <source>
        <dbReference type="Google" id="ProtNLM"/>
    </source>
</evidence>
<name>A0ABN9UQL6_9DINO</name>
<organism evidence="2 3">
    <name type="scientific">Prorocentrum cordatum</name>
    <dbReference type="NCBI Taxonomy" id="2364126"/>
    <lineage>
        <taxon>Eukaryota</taxon>
        <taxon>Sar</taxon>
        <taxon>Alveolata</taxon>
        <taxon>Dinophyceae</taxon>
        <taxon>Prorocentrales</taxon>
        <taxon>Prorocentraceae</taxon>
        <taxon>Prorocentrum</taxon>
    </lineage>
</organism>
<comment type="caution">
    <text evidence="2">The sequence shown here is derived from an EMBL/GenBank/DDBJ whole genome shotgun (WGS) entry which is preliminary data.</text>
</comment>
<gene>
    <name evidence="2" type="ORF">PCOR1329_LOCUS50743</name>
</gene>
<proteinExistence type="predicted"/>